<dbReference type="AlphaFoldDB" id="A0A829HLJ9"/>
<organism evidence="1 2">
    <name type="scientific">Acinetobacter gyllenbergii CIP 110306 = MTCC 11365</name>
    <dbReference type="NCBI Taxonomy" id="1217657"/>
    <lineage>
        <taxon>Bacteria</taxon>
        <taxon>Pseudomonadati</taxon>
        <taxon>Pseudomonadota</taxon>
        <taxon>Gammaproteobacteria</taxon>
        <taxon>Moraxellales</taxon>
        <taxon>Moraxellaceae</taxon>
        <taxon>Acinetobacter</taxon>
    </lineage>
</organism>
<accession>A0A829HLJ9</accession>
<keyword evidence="2" id="KW-1185">Reference proteome</keyword>
<evidence type="ECO:0000313" key="2">
    <source>
        <dbReference type="Proteomes" id="UP000014523"/>
    </source>
</evidence>
<protein>
    <submittedName>
        <fullName evidence="1">Uncharacterized protein</fullName>
    </submittedName>
</protein>
<comment type="caution">
    <text evidence="1">The sequence shown here is derived from an EMBL/GenBank/DDBJ whole genome shotgun (WGS) entry which is preliminary data.</text>
</comment>
<gene>
    <name evidence="1" type="ORF">F957_00439</name>
</gene>
<sequence>MAIAKKSFGKVIDIALSNASKPVLAANALATFTNNGPYGINEYMYQNVFGRPYDRATVSQYIQSYLYTPPKNRFSL</sequence>
<reference evidence="1 2" key="1">
    <citation type="submission" date="2013-06" db="EMBL/GenBank/DDBJ databases">
        <title>The Genome Sequence of Acinetobacter gyllenbergii CIP 110306.</title>
        <authorList>
            <consortium name="The Broad Institute Genome Sequencing Platform"/>
            <consortium name="The Broad Institute Genome Sequencing Center for Infectious Disease"/>
            <person name="Cerqueira G."/>
            <person name="Feldgarden M."/>
            <person name="Courvalin P."/>
            <person name="Perichon B."/>
            <person name="Grillot-Courvalin C."/>
            <person name="Clermont D."/>
            <person name="Rocha E."/>
            <person name="Yoon E.-J."/>
            <person name="Nemec A."/>
            <person name="Young S.K."/>
            <person name="Zeng Q."/>
            <person name="Gargeya S."/>
            <person name="Fitzgerald M."/>
            <person name="Abouelleil A."/>
            <person name="Alvarado L."/>
            <person name="Berlin A.M."/>
            <person name="Chapman S.B."/>
            <person name="Dewar J."/>
            <person name="Goldberg J."/>
            <person name="Griggs A."/>
            <person name="Gujja S."/>
            <person name="Hansen M."/>
            <person name="Howarth C."/>
            <person name="Imamovic A."/>
            <person name="Larimer J."/>
            <person name="McCowan C."/>
            <person name="Murphy C."/>
            <person name="Pearson M."/>
            <person name="Priest M."/>
            <person name="Roberts A."/>
            <person name="Saif S."/>
            <person name="Shea T."/>
            <person name="Sykes S."/>
            <person name="Wortman J."/>
            <person name="Nusbaum C."/>
            <person name="Birren B."/>
        </authorList>
    </citation>
    <scope>NUCLEOTIDE SEQUENCE [LARGE SCALE GENOMIC DNA]</scope>
    <source>
        <strain evidence="1 2">CIP 110306</strain>
    </source>
</reference>
<proteinExistence type="predicted"/>
<name>A0A829HLJ9_9GAMM</name>
<dbReference type="EMBL" id="ATGG01000006">
    <property type="protein sequence ID" value="EPF93093.1"/>
    <property type="molecule type" value="Genomic_DNA"/>
</dbReference>
<evidence type="ECO:0000313" key="1">
    <source>
        <dbReference type="EMBL" id="EPF93093.1"/>
    </source>
</evidence>
<dbReference type="Proteomes" id="UP000014523">
    <property type="component" value="Unassembled WGS sequence"/>
</dbReference>